<gene>
    <name evidence="2" type="ORF">RM539_03330</name>
</gene>
<dbReference type="RefSeq" id="WP_311502017.1">
    <property type="nucleotide sequence ID" value="NZ_JAVRHK010000002.1"/>
</dbReference>
<feature type="domain" description="DUF2281" evidence="1">
    <location>
        <begin position="12"/>
        <end position="39"/>
    </location>
</feature>
<evidence type="ECO:0000313" key="3">
    <source>
        <dbReference type="Proteomes" id="UP001262582"/>
    </source>
</evidence>
<evidence type="ECO:0000259" key="1">
    <source>
        <dbReference type="Pfam" id="PF10047"/>
    </source>
</evidence>
<reference evidence="2 3" key="1">
    <citation type="submission" date="2023-09" db="EMBL/GenBank/DDBJ databases">
        <authorList>
            <person name="Rey-Velasco X."/>
        </authorList>
    </citation>
    <scope>NUCLEOTIDE SEQUENCE [LARGE SCALE GENOMIC DNA]</scope>
    <source>
        <strain evidence="2 3">F117</strain>
    </source>
</reference>
<comment type="caution">
    <text evidence="2">The sequence shown here is derived from an EMBL/GenBank/DDBJ whole genome shotgun (WGS) entry which is preliminary data.</text>
</comment>
<proteinExistence type="predicted"/>
<dbReference type="Proteomes" id="UP001262582">
    <property type="component" value="Unassembled WGS sequence"/>
</dbReference>
<dbReference type="EMBL" id="JAVRHK010000002">
    <property type="protein sequence ID" value="MDT0675614.1"/>
    <property type="molecule type" value="Genomic_DNA"/>
</dbReference>
<protein>
    <recommendedName>
        <fullName evidence="1">DUF2281 domain-containing protein</fullName>
    </recommendedName>
</protein>
<organism evidence="2 3">
    <name type="scientific">Autumnicola musiva</name>
    <dbReference type="NCBI Taxonomy" id="3075589"/>
    <lineage>
        <taxon>Bacteria</taxon>
        <taxon>Pseudomonadati</taxon>
        <taxon>Bacteroidota</taxon>
        <taxon>Flavobacteriia</taxon>
        <taxon>Flavobacteriales</taxon>
        <taxon>Flavobacteriaceae</taxon>
        <taxon>Autumnicola</taxon>
    </lineage>
</organism>
<evidence type="ECO:0000313" key="2">
    <source>
        <dbReference type="EMBL" id="MDT0675614.1"/>
    </source>
</evidence>
<dbReference type="Pfam" id="PF10047">
    <property type="entry name" value="DUF2281"/>
    <property type="match status" value="1"/>
</dbReference>
<accession>A0ABU3D243</accession>
<sequence length="75" mass="8815">MTRQNLIENALDKLEKLPDIKIEEVSDFAEFLLKKIEDKNLTEGIRTLATNSTSYKFLKDEEELYSTKDLKDVYK</sequence>
<name>A0ABU3D243_9FLAO</name>
<dbReference type="InterPro" id="IPR018739">
    <property type="entry name" value="DUF2281"/>
</dbReference>
<keyword evidence="3" id="KW-1185">Reference proteome</keyword>